<sequence length="292" mass="33017">MLTVIIYDFHSFSPSNKTVLQRLNISENSRRSLDIRMSLIGKATENCQCKTVHQWLRDNSQSDSFSRLVDMVDFLQKHIHEAERKSHGACVDITFWAHGSIGLPLIPASCLMPLPTVRDVVLYAPWNCITITDVTYGVATGRIQPQRRVFYCRDHDKCPVPDGKHRPTNLPDRWNSLKEADGWKIPTIVVSPLEHEDGAWNRLKHLIKQHGSVGRNRILIPFILPGQSGVTVPFPVVTLALSLVLLSSRFKATIHLAACLRDPTGELTGYQEYLKRQYAYATDNTGMEVVFS</sequence>
<name>A0A9W2XZ87_BETSP</name>
<dbReference type="GeneID" id="129604510"/>
<evidence type="ECO:0000313" key="2">
    <source>
        <dbReference type="RefSeq" id="XP_055367031.1"/>
    </source>
</evidence>
<reference evidence="2" key="1">
    <citation type="submission" date="2025-08" db="UniProtKB">
        <authorList>
            <consortium name="RefSeq"/>
        </authorList>
    </citation>
    <scope>IDENTIFICATION</scope>
</reference>
<gene>
    <name evidence="2" type="primary">LOC129604510</name>
</gene>
<dbReference type="OrthoDB" id="5985551at2759"/>
<dbReference type="AlphaFoldDB" id="A0A9W2XZ87"/>
<keyword evidence="1" id="KW-1185">Reference proteome</keyword>
<dbReference type="Proteomes" id="UP000515150">
    <property type="component" value="Chromosome 8"/>
</dbReference>
<dbReference type="KEGG" id="bspl:129604510"/>
<protein>
    <submittedName>
        <fullName evidence="2">Uncharacterized protein LOC129604510 isoform X1</fullName>
    </submittedName>
</protein>
<accession>A0A9W2XZ87</accession>
<proteinExistence type="predicted"/>
<organism evidence="1 2">
    <name type="scientific">Betta splendens</name>
    <name type="common">Siamese fighting fish</name>
    <dbReference type="NCBI Taxonomy" id="158456"/>
    <lineage>
        <taxon>Eukaryota</taxon>
        <taxon>Metazoa</taxon>
        <taxon>Chordata</taxon>
        <taxon>Craniata</taxon>
        <taxon>Vertebrata</taxon>
        <taxon>Euteleostomi</taxon>
        <taxon>Actinopterygii</taxon>
        <taxon>Neopterygii</taxon>
        <taxon>Teleostei</taxon>
        <taxon>Neoteleostei</taxon>
        <taxon>Acanthomorphata</taxon>
        <taxon>Anabantaria</taxon>
        <taxon>Anabantiformes</taxon>
        <taxon>Anabantoidei</taxon>
        <taxon>Osphronemidae</taxon>
        <taxon>Betta</taxon>
    </lineage>
</organism>
<evidence type="ECO:0000313" key="1">
    <source>
        <dbReference type="Proteomes" id="UP000515150"/>
    </source>
</evidence>
<dbReference type="RefSeq" id="XP_055367031.1">
    <property type="nucleotide sequence ID" value="XM_055511056.1"/>
</dbReference>